<proteinExistence type="predicted"/>
<reference evidence="2 3" key="1">
    <citation type="submission" date="2020-08" db="EMBL/GenBank/DDBJ databases">
        <title>Genomic Encyclopedia of Type Strains, Phase IV (KMG-IV): sequencing the most valuable type-strain genomes for metagenomic binning, comparative biology and taxonomic classification.</title>
        <authorList>
            <person name="Goeker M."/>
        </authorList>
    </citation>
    <scope>NUCLEOTIDE SEQUENCE [LARGE SCALE GENOMIC DNA]</scope>
    <source>
        <strain evidence="2 3">DSM 5391</strain>
    </source>
</reference>
<organism evidence="2 3">
    <name type="scientific">Bacillus benzoevorans</name>
    <dbReference type="NCBI Taxonomy" id="1456"/>
    <lineage>
        <taxon>Bacteria</taxon>
        <taxon>Bacillati</taxon>
        <taxon>Bacillota</taxon>
        <taxon>Bacilli</taxon>
        <taxon>Bacillales</taxon>
        <taxon>Bacillaceae</taxon>
        <taxon>Bacillus</taxon>
    </lineage>
</organism>
<gene>
    <name evidence="2" type="ORF">HNR53_002994</name>
</gene>
<evidence type="ECO:0008006" key="4">
    <source>
        <dbReference type="Google" id="ProtNLM"/>
    </source>
</evidence>
<keyword evidence="1" id="KW-1133">Transmembrane helix</keyword>
<evidence type="ECO:0000313" key="3">
    <source>
        <dbReference type="Proteomes" id="UP000531594"/>
    </source>
</evidence>
<dbReference type="Pfam" id="PF14015">
    <property type="entry name" value="DUF4231"/>
    <property type="match status" value="1"/>
</dbReference>
<protein>
    <recommendedName>
        <fullName evidence="4">DUF4231 domain-containing protein</fullName>
    </recommendedName>
</protein>
<name>A0A7X0LXB0_9BACI</name>
<feature type="transmembrane region" description="Helical" evidence="1">
    <location>
        <begin position="60"/>
        <end position="78"/>
    </location>
</feature>
<dbReference type="InterPro" id="IPR025325">
    <property type="entry name" value="DUF4231"/>
</dbReference>
<keyword evidence="3" id="KW-1185">Reference proteome</keyword>
<comment type="caution">
    <text evidence="2">The sequence shown here is derived from an EMBL/GenBank/DDBJ whole genome shotgun (WGS) entry which is preliminary data.</text>
</comment>
<accession>A0A7X0LXB0</accession>
<sequence>MVKKQSKLSILMRDLDGVIAVFEKRRRRHKKKAYRLKISSIIGTALVTVLLGLKSIHNDLLSDLTLCISAIITIFNSIEGFYNHQGLWVKDVKTLARLWELKRDVEFLSAGEAEEEIPDDILMRYKNRLQRICYEDIKTWSHIKENQIESDGKSHEM</sequence>
<dbReference type="AlphaFoldDB" id="A0A7X0LXB0"/>
<dbReference type="Proteomes" id="UP000531594">
    <property type="component" value="Unassembled WGS sequence"/>
</dbReference>
<keyword evidence="1" id="KW-0812">Transmembrane</keyword>
<evidence type="ECO:0000256" key="1">
    <source>
        <dbReference type="SAM" id="Phobius"/>
    </source>
</evidence>
<keyword evidence="1" id="KW-0472">Membrane</keyword>
<feature type="transmembrane region" description="Helical" evidence="1">
    <location>
        <begin position="34"/>
        <end position="54"/>
    </location>
</feature>
<evidence type="ECO:0000313" key="2">
    <source>
        <dbReference type="EMBL" id="MBB6446337.1"/>
    </source>
</evidence>
<dbReference type="EMBL" id="JACHGK010000010">
    <property type="protein sequence ID" value="MBB6446337.1"/>
    <property type="molecule type" value="Genomic_DNA"/>
</dbReference>
<dbReference type="NCBIfam" id="NF033634">
    <property type="entry name" value="SLATT_1"/>
    <property type="match status" value="1"/>
</dbReference>